<protein>
    <submittedName>
        <fullName evidence="2">Uncharacterized protein</fullName>
    </submittedName>
</protein>
<dbReference type="STRING" id="296218.AWN68_18145"/>
<keyword evidence="1" id="KW-0812">Transmembrane</keyword>
<comment type="caution">
    <text evidence="2">The sequence shown here is derived from an EMBL/GenBank/DDBJ whole genome shotgun (WGS) entry which is preliminary data.</text>
</comment>
<proteinExistence type="predicted"/>
<keyword evidence="3" id="KW-1185">Reference proteome</keyword>
<reference evidence="2 3" key="1">
    <citation type="submission" date="2016-01" db="EMBL/GenBank/DDBJ databases">
        <title>Genome sequencing of Roseivirga echinicomitans KMM 6058.</title>
        <authorList>
            <person name="Selvaratnam C."/>
            <person name="Thevarajoo S."/>
            <person name="Goh K.M."/>
            <person name="Ee R."/>
            <person name="Chan K.-G."/>
            <person name="Chong C.S."/>
        </authorList>
    </citation>
    <scope>NUCLEOTIDE SEQUENCE [LARGE SCALE GENOMIC DNA]</scope>
    <source>
        <strain evidence="2 3">KMM 6058</strain>
    </source>
</reference>
<name>A0A150XEJ6_9BACT</name>
<accession>A0A150XEJ6</accession>
<evidence type="ECO:0000313" key="2">
    <source>
        <dbReference type="EMBL" id="KYG77155.1"/>
    </source>
</evidence>
<feature type="transmembrane region" description="Helical" evidence="1">
    <location>
        <begin position="74"/>
        <end position="91"/>
    </location>
</feature>
<dbReference type="OrthoDB" id="983083at2"/>
<keyword evidence="1" id="KW-1133">Transmembrane helix</keyword>
<evidence type="ECO:0000256" key="1">
    <source>
        <dbReference type="SAM" id="Phobius"/>
    </source>
</evidence>
<keyword evidence="1" id="KW-0472">Membrane</keyword>
<dbReference type="AlphaFoldDB" id="A0A150XEJ6"/>
<organism evidence="2 3">
    <name type="scientific">Roseivirga echinicomitans</name>
    <dbReference type="NCBI Taxonomy" id="296218"/>
    <lineage>
        <taxon>Bacteria</taxon>
        <taxon>Pseudomonadati</taxon>
        <taxon>Bacteroidota</taxon>
        <taxon>Cytophagia</taxon>
        <taxon>Cytophagales</taxon>
        <taxon>Roseivirgaceae</taxon>
        <taxon>Roseivirga</taxon>
    </lineage>
</organism>
<feature type="transmembrane region" description="Helical" evidence="1">
    <location>
        <begin position="12"/>
        <end position="30"/>
    </location>
</feature>
<sequence length="93" mass="10762">MSEVNKLKTAKIIFILSILTAIFWCLGQFVDVYYFAVVGAIFEILWLPMIAMLFVLPIFSLVLWAKEKFNPKSLHLYSFLILLATGLFLMLRN</sequence>
<evidence type="ECO:0000313" key="3">
    <source>
        <dbReference type="Proteomes" id="UP000075615"/>
    </source>
</evidence>
<dbReference type="RefSeq" id="WP_068415275.1">
    <property type="nucleotide sequence ID" value="NZ_LRDB01000014.1"/>
</dbReference>
<feature type="transmembrane region" description="Helical" evidence="1">
    <location>
        <begin position="36"/>
        <end position="62"/>
    </location>
</feature>
<gene>
    <name evidence="2" type="ORF">AWN68_18145</name>
</gene>
<dbReference type="Proteomes" id="UP000075615">
    <property type="component" value="Unassembled WGS sequence"/>
</dbReference>
<dbReference type="EMBL" id="LRDB01000014">
    <property type="protein sequence ID" value="KYG77155.1"/>
    <property type="molecule type" value="Genomic_DNA"/>
</dbReference>